<evidence type="ECO:0000256" key="1">
    <source>
        <dbReference type="SAM" id="MobiDB-lite"/>
    </source>
</evidence>
<dbReference type="EMBL" id="LUGH01000586">
    <property type="protein sequence ID" value="OBZ83905.1"/>
    <property type="molecule type" value="Genomic_DNA"/>
</dbReference>
<name>A0A1C7N441_9FUNG</name>
<gene>
    <name evidence="2" type="ORF">A0J61_08050</name>
</gene>
<feature type="compositionally biased region" description="Polar residues" evidence="1">
    <location>
        <begin position="143"/>
        <end position="157"/>
    </location>
</feature>
<protein>
    <recommendedName>
        <fullName evidence="4">UBZ4-type domain-containing protein</fullName>
    </recommendedName>
</protein>
<comment type="caution">
    <text evidence="2">The sequence shown here is derived from an EMBL/GenBank/DDBJ whole genome shotgun (WGS) entry which is preliminary data.</text>
</comment>
<dbReference type="Proteomes" id="UP000093000">
    <property type="component" value="Unassembled WGS sequence"/>
</dbReference>
<accession>A0A1C7N441</accession>
<evidence type="ECO:0008006" key="4">
    <source>
        <dbReference type="Google" id="ProtNLM"/>
    </source>
</evidence>
<proteinExistence type="predicted"/>
<feature type="region of interest" description="Disordered" evidence="1">
    <location>
        <begin position="103"/>
        <end position="164"/>
    </location>
</feature>
<dbReference type="InParanoid" id="A0A1C7N441"/>
<sequence>MVKEIITILDSEEETEDIKPSIPTAVDKVPLVKQTMSPKPLACPVSPKRNTPITKRSPVPVKKPTATTPSIEIPDEPDEIAEIIGSLRSNKKRVSQDIYRRLQTAKTNTPHFQPKPTTPHSLIKAHDQPLSTPREPSPLPDKPTQSSSTVMSPQRSTVQKKRVISSPATLTKDPLFSLPAPKKRKEYVEIYDEDCDEEDMLSFIDYVNNRNRQYHTSPKRQRTTVMNVQCPLCRLFFTKETIEEHTSDCDGQVKEGQGLKKKTIGIAVAKDVLERQKKNQGVADMGPTNYYADSDTLAVDGTGFNNEVTGGLQWESAGQTRFG</sequence>
<dbReference type="OrthoDB" id="2281714at2759"/>
<feature type="compositionally biased region" description="Low complexity" evidence="1">
    <location>
        <begin position="58"/>
        <end position="72"/>
    </location>
</feature>
<organism evidence="2 3">
    <name type="scientific">Choanephora cucurbitarum</name>
    <dbReference type="NCBI Taxonomy" id="101091"/>
    <lineage>
        <taxon>Eukaryota</taxon>
        <taxon>Fungi</taxon>
        <taxon>Fungi incertae sedis</taxon>
        <taxon>Mucoromycota</taxon>
        <taxon>Mucoromycotina</taxon>
        <taxon>Mucoromycetes</taxon>
        <taxon>Mucorales</taxon>
        <taxon>Mucorineae</taxon>
        <taxon>Choanephoraceae</taxon>
        <taxon>Choanephoroideae</taxon>
        <taxon>Choanephora</taxon>
    </lineage>
</organism>
<keyword evidence="3" id="KW-1185">Reference proteome</keyword>
<reference evidence="2 3" key="1">
    <citation type="submission" date="2016-03" db="EMBL/GenBank/DDBJ databases">
        <title>Choanephora cucurbitarum.</title>
        <authorList>
            <person name="Min B."/>
            <person name="Park H."/>
            <person name="Park J.-H."/>
            <person name="Shin H.-D."/>
            <person name="Choi I.-G."/>
        </authorList>
    </citation>
    <scope>NUCLEOTIDE SEQUENCE [LARGE SCALE GENOMIC DNA]</scope>
    <source>
        <strain evidence="2 3">KUS-F28377</strain>
    </source>
</reference>
<evidence type="ECO:0000313" key="3">
    <source>
        <dbReference type="Proteomes" id="UP000093000"/>
    </source>
</evidence>
<dbReference type="AlphaFoldDB" id="A0A1C7N441"/>
<feature type="region of interest" description="Disordered" evidence="1">
    <location>
        <begin position="37"/>
        <end position="77"/>
    </location>
</feature>
<evidence type="ECO:0000313" key="2">
    <source>
        <dbReference type="EMBL" id="OBZ83905.1"/>
    </source>
</evidence>